<dbReference type="KEGG" id="rul:UC8_07340"/>
<feature type="chain" id="PRO_5022886623" description="SLA1 homology domain-containing protein" evidence="2">
    <location>
        <begin position="26"/>
        <end position="385"/>
    </location>
</feature>
<dbReference type="RefSeq" id="WP_068142846.1">
    <property type="nucleotide sequence ID" value="NZ_CP042914.1"/>
</dbReference>
<gene>
    <name evidence="3" type="ORF">UC8_07340</name>
</gene>
<feature type="signal peptide" evidence="2">
    <location>
        <begin position="1"/>
        <end position="25"/>
    </location>
</feature>
<evidence type="ECO:0000256" key="1">
    <source>
        <dbReference type="SAM" id="MobiDB-lite"/>
    </source>
</evidence>
<protein>
    <recommendedName>
        <fullName evidence="5">SLA1 homology domain-containing protein</fullName>
    </recommendedName>
</protein>
<keyword evidence="4" id="KW-1185">Reference proteome</keyword>
<keyword evidence="2" id="KW-0732">Signal</keyword>
<dbReference type="OrthoDB" id="251278at2"/>
<feature type="region of interest" description="Disordered" evidence="1">
    <location>
        <begin position="150"/>
        <end position="203"/>
    </location>
</feature>
<reference evidence="3 4" key="1">
    <citation type="submission" date="2019-08" db="EMBL/GenBank/DDBJ databases">
        <title>Deep-cultivation of Planctomycetes and their phenomic and genomic characterization uncovers novel biology.</title>
        <authorList>
            <person name="Wiegand S."/>
            <person name="Jogler M."/>
            <person name="Boedeker C."/>
            <person name="Pinto D."/>
            <person name="Vollmers J."/>
            <person name="Rivas-Marin E."/>
            <person name="Kohn T."/>
            <person name="Peeters S.H."/>
            <person name="Heuer A."/>
            <person name="Rast P."/>
            <person name="Oberbeckmann S."/>
            <person name="Bunk B."/>
            <person name="Jeske O."/>
            <person name="Meyerdierks A."/>
            <person name="Storesund J.E."/>
            <person name="Kallscheuer N."/>
            <person name="Luecker S."/>
            <person name="Lage O.M."/>
            <person name="Pohl T."/>
            <person name="Merkel B.J."/>
            <person name="Hornburger P."/>
            <person name="Mueller R.-W."/>
            <person name="Bruemmer F."/>
            <person name="Labrenz M."/>
            <person name="Spormann A.M."/>
            <person name="Op den Camp H."/>
            <person name="Overmann J."/>
            <person name="Amann R."/>
            <person name="Jetten M.S.M."/>
            <person name="Mascher T."/>
            <person name="Medema M.H."/>
            <person name="Devos D.P."/>
            <person name="Kaster A.-K."/>
            <person name="Ovreas L."/>
            <person name="Rohde M."/>
            <person name="Galperin M.Y."/>
            <person name="Jogler C."/>
        </authorList>
    </citation>
    <scope>NUCLEOTIDE SEQUENCE [LARGE SCALE GENOMIC DNA]</scope>
    <source>
        <strain evidence="3 4">UC8</strain>
    </source>
</reference>
<evidence type="ECO:0008006" key="5">
    <source>
        <dbReference type="Google" id="ProtNLM"/>
    </source>
</evidence>
<evidence type="ECO:0000313" key="3">
    <source>
        <dbReference type="EMBL" id="QEG38776.1"/>
    </source>
</evidence>
<evidence type="ECO:0000313" key="4">
    <source>
        <dbReference type="Proteomes" id="UP000325286"/>
    </source>
</evidence>
<evidence type="ECO:0000256" key="2">
    <source>
        <dbReference type="SAM" id="SignalP"/>
    </source>
</evidence>
<feature type="region of interest" description="Disordered" evidence="1">
    <location>
        <begin position="325"/>
        <end position="385"/>
    </location>
</feature>
<accession>A0A5B9QP36</accession>
<dbReference type="EMBL" id="CP042914">
    <property type="protein sequence ID" value="QEG38776.1"/>
    <property type="molecule type" value="Genomic_DNA"/>
</dbReference>
<name>A0A5B9QP36_9BACT</name>
<sequence length="385" mass="41990" precursor="true">MHPFCPPSRRICSLFAVACLAAAFAAPPCAVVWAASPAESSGYVLLRNGNVLRGKAKRDGVFISVEESDVATVRLPQRDVLCWAPQLEDLYAYRVQHRKPHSLTARFEDLRWAIKQGLLEIARQELGQLRKLAPSDRRVVSMQALLSNAERRRQVAAEPTSEPNRGGDDALTDSDVPATGVSRRPGLLGEIHADPLADPNATARDREAEVAALSRDLVTHYTKRIQPLLINRCGQAGCHGGASTAVWQLEHFGSSQRLPASLTRQNLGNLLPWLHDDQPEASPLLVRATQAHGGRETAPLSSREDELRQGLQAWLTAMAQRHAAQPHGALAVTPDGDPMFASTASHEQSVTPRQTTAGSAAKPTRLPPVKDPFDPADFNRIYHPH</sequence>
<dbReference type="AlphaFoldDB" id="A0A5B9QP36"/>
<feature type="compositionally biased region" description="Polar residues" evidence="1">
    <location>
        <begin position="342"/>
        <end position="358"/>
    </location>
</feature>
<proteinExistence type="predicted"/>
<dbReference type="Proteomes" id="UP000325286">
    <property type="component" value="Chromosome"/>
</dbReference>
<organism evidence="3 4">
    <name type="scientific">Roseimaritima ulvae</name>
    <dbReference type="NCBI Taxonomy" id="980254"/>
    <lineage>
        <taxon>Bacteria</taxon>
        <taxon>Pseudomonadati</taxon>
        <taxon>Planctomycetota</taxon>
        <taxon>Planctomycetia</taxon>
        <taxon>Pirellulales</taxon>
        <taxon>Pirellulaceae</taxon>
        <taxon>Roseimaritima</taxon>
    </lineage>
</organism>